<dbReference type="InterPro" id="IPR027417">
    <property type="entry name" value="P-loop_NTPase"/>
</dbReference>
<evidence type="ECO:0000313" key="10">
    <source>
        <dbReference type="EMBL" id="MBB4677073.1"/>
    </source>
</evidence>
<dbReference type="InterPro" id="IPR003593">
    <property type="entry name" value="AAA+_ATPase"/>
</dbReference>
<dbReference type="FunFam" id="3.40.50.300:FF:000127">
    <property type="entry name" value="Ribose import ATP-binding protein RbsA"/>
    <property type="match status" value="1"/>
</dbReference>
<dbReference type="InterPro" id="IPR017871">
    <property type="entry name" value="ABC_transporter-like_CS"/>
</dbReference>
<reference evidence="10 11" key="1">
    <citation type="submission" date="2020-08" db="EMBL/GenBank/DDBJ databases">
        <title>Sequencing the genomes of 1000 actinobacteria strains.</title>
        <authorList>
            <person name="Klenk H.-P."/>
        </authorList>
    </citation>
    <scope>NUCLEOTIDE SEQUENCE [LARGE SCALE GENOMIC DNA]</scope>
    <source>
        <strain evidence="10 11">DSM 44230</strain>
    </source>
</reference>
<dbReference type="PANTHER" id="PTHR43790">
    <property type="entry name" value="CARBOHYDRATE TRANSPORT ATP-BINDING PROTEIN MG119-RELATED"/>
    <property type="match status" value="1"/>
</dbReference>
<dbReference type="SUPFAM" id="SSF52540">
    <property type="entry name" value="P-loop containing nucleoside triphosphate hydrolases"/>
    <property type="match status" value="2"/>
</dbReference>
<sequence length="518" mass="55215">MPTEHTPAPAPAVLEAAGVGKHFAGVHALREVDFTLRAGQVHALVGENGAGKSTLIKVLTGVYRPDGGEIRFRGEPVGFDRPAAAQEAGISTVYQEVNLVPSMSVAHNLFLGREPRGRFGTVDFGRMRRESATLLAELGIPVDPRRELSSLGLGVQQMVAIARAVQTEARVVIMDEPTSSLEPREVETLFDVVRRLHEREVSVVYVSHRMEELYTICDSVTVLRDGRTVHSGPMAGLSRLELVALMLGREVAEVRREGTTAFSDSHTGADDAKPPVLRAKGLRKRAVLTGVDVTVQPGEVVGLAGLLGSGRTETVTALAGLLPLDGGEISVAGKPLKGGSTAAAIRAGMVLVPEDRKAEGIIPHLSVRENIVLAALPRLSRAGITSRARQDKVVDIFMKRLRIKASSPEQRVSELSGGNQQKVMLARWLAVEPKVLLLDEPTRGIDVGAKAEVQSLIEELAEQGLGIVMVSSELDELVAGADRVVVLREGGSVAELRGDEVTADGVLNALAEAREESS</sequence>
<accession>A0A7W7CBZ8</accession>
<keyword evidence="3" id="KW-1003">Cell membrane</keyword>
<gene>
    <name evidence="10" type="ORF">HNR67_003191</name>
</gene>
<dbReference type="GO" id="GO:0016887">
    <property type="term" value="F:ATP hydrolysis activity"/>
    <property type="evidence" value="ECO:0007669"/>
    <property type="project" value="InterPro"/>
</dbReference>
<evidence type="ECO:0000256" key="4">
    <source>
        <dbReference type="ARBA" id="ARBA00022737"/>
    </source>
</evidence>
<evidence type="ECO:0000256" key="2">
    <source>
        <dbReference type="ARBA" id="ARBA00022448"/>
    </source>
</evidence>
<keyword evidence="8" id="KW-0472">Membrane</keyword>
<keyword evidence="2" id="KW-0813">Transport</keyword>
<evidence type="ECO:0000256" key="3">
    <source>
        <dbReference type="ARBA" id="ARBA00022475"/>
    </source>
</evidence>
<dbReference type="PROSITE" id="PS00211">
    <property type="entry name" value="ABC_TRANSPORTER_1"/>
    <property type="match status" value="1"/>
</dbReference>
<comment type="caution">
    <text evidence="10">The sequence shown here is derived from an EMBL/GenBank/DDBJ whole genome shotgun (WGS) entry which is preliminary data.</text>
</comment>
<organism evidence="10 11">
    <name type="scientific">Crossiella cryophila</name>
    <dbReference type="NCBI Taxonomy" id="43355"/>
    <lineage>
        <taxon>Bacteria</taxon>
        <taxon>Bacillati</taxon>
        <taxon>Actinomycetota</taxon>
        <taxon>Actinomycetes</taxon>
        <taxon>Pseudonocardiales</taxon>
        <taxon>Pseudonocardiaceae</taxon>
        <taxon>Crossiella</taxon>
    </lineage>
</organism>
<keyword evidence="4" id="KW-0677">Repeat</keyword>
<feature type="domain" description="ABC transporter" evidence="9">
    <location>
        <begin position="272"/>
        <end position="514"/>
    </location>
</feature>
<dbReference type="GO" id="GO:0005886">
    <property type="term" value="C:plasma membrane"/>
    <property type="evidence" value="ECO:0007669"/>
    <property type="project" value="UniProtKB-SubCell"/>
</dbReference>
<evidence type="ECO:0000259" key="9">
    <source>
        <dbReference type="PROSITE" id="PS50893"/>
    </source>
</evidence>
<dbReference type="InterPro" id="IPR003439">
    <property type="entry name" value="ABC_transporter-like_ATP-bd"/>
</dbReference>
<evidence type="ECO:0000256" key="5">
    <source>
        <dbReference type="ARBA" id="ARBA00022741"/>
    </source>
</evidence>
<dbReference type="CDD" id="cd03215">
    <property type="entry name" value="ABC_Carb_Monos_II"/>
    <property type="match status" value="1"/>
</dbReference>
<dbReference type="PROSITE" id="PS50893">
    <property type="entry name" value="ABC_TRANSPORTER_2"/>
    <property type="match status" value="2"/>
</dbReference>
<evidence type="ECO:0000313" key="11">
    <source>
        <dbReference type="Proteomes" id="UP000533598"/>
    </source>
</evidence>
<evidence type="ECO:0000256" key="1">
    <source>
        <dbReference type="ARBA" id="ARBA00004202"/>
    </source>
</evidence>
<dbReference type="GO" id="GO:0005524">
    <property type="term" value="F:ATP binding"/>
    <property type="evidence" value="ECO:0007669"/>
    <property type="project" value="UniProtKB-KW"/>
</dbReference>
<proteinExistence type="predicted"/>
<dbReference type="PANTHER" id="PTHR43790:SF9">
    <property type="entry name" value="GALACTOFURANOSE TRANSPORTER ATP-BINDING PROTEIN YTFR"/>
    <property type="match status" value="1"/>
</dbReference>
<keyword evidence="11" id="KW-1185">Reference proteome</keyword>
<dbReference type="AlphaFoldDB" id="A0A7W7CBZ8"/>
<dbReference type="SMART" id="SM00382">
    <property type="entry name" value="AAA"/>
    <property type="match status" value="2"/>
</dbReference>
<evidence type="ECO:0000256" key="8">
    <source>
        <dbReference type="ARBA" id="ARBA00023136"/>
    </source>
</evidence>
<keyword evidence="7" id="KW-1278">Translocase</keyword>
<feature type="domain" description="ABC transporter" evidence="9">
    <location>
        <begin position="14"/>
        <end position="250"/>
    </location>
</feature>
<protein>
    <submittedName>
        <fullName evidence="10">Ribose transport system ATP-binding protein</fullName>
    </submittedName>
</protein>
<dbReference type="Proteomes" id="UP000533598">
    <property type="component" value="Unassembled WGS sequence"/>
</dbReference>
<dbReference type="InterPro" id="IPR050107">
    <property type="entry name" value="ABC_carbohydrate_import_ATPase"/>
</dbReference>
<dbReference type="EMBL" id="JACHMH010000001">
    <property type="protein sequence ID" value="MBB4677073.1"/>
    <property type="molecule type" value="Genomic_DNA"/>
</dbReference>
<comment type="subcellular location">
    <subcellularLocation>
        <location evidence="1">Cell membrane</location>
        <topology evidence="1">Peripheral membrane protein</topology>
    </subcellularLocation>
</comment>
<dbReference type="Pfam" id="PF00005">
    <property type="entry name" value="ABC_tran"/>
    <property type="match status" value="2"/>
</dbReference>
<dbReference type="RefSeq" id="WP_185002956.1">
    <property type="nucleotide sequence ID" value="NZ_BAAAUI010000002.1"/>
</dbReference>
<dbReference type="CDD" id="cd03216">
    <property type="entry name" value="ABC_Carb_Monos_I"/>
    <property type="match status" value="1"/>
</dbReference>
<keyword evidence="6 10" id="KW-0067">ATP-binding</keyword>
<name>A0A7W7CBZ8_9PSEU</name>
<evidence type="ECO:0000256" key="6">
    <source>
        <dbReference type="ARBA" id="ARBA00022840"/>
    </source>
</evidence>
<evidence type="ECO:0000256" key="7">
    <source>
        <dbReference type="ARBA" id="ARBA00022967"/>
    </source>
</evidence>
<keyword evidence="5" id="KW-0547">Nucleotide-binding</keyword>
<dbReference type="Gene3D" id="3.40.50.300">
    <property type="entry name" value="P-loop containing nucleotide triphosphate hydrolases"/>
    <property type="match status" value="2"/>
</dbReference>